<evidence type="ECO:0000256" key="11">
    <source>
        <dbReference type="RuleBase" id="RU004181"/>
    </source>
</evidence>
<dbReference type="PROSITE" id="PS00855">
    <property type="entry name" value="SPASE_II"/>
    <property type="match status" value="1"/>
</dbReference>
<keyword evidence="8 9" id="KW-0472">Membrane</keyword>
<dbReference type="Proteomes" id="UP000198641">
    <property type="component" value="Unassembled WGS sequence"/>
</dbReference>
<gene>
    <name evidence="9" type="primary">lspA</name>
    <name evidence="12" type="ORF">SAMN05216571_11124</name>
</gene>
<evidence type="ECO:0000256" key="2">
    <source>
        <dbReference type="ARBA" id="ARBA00022475"/>
    </source>
</evidence>
<keyword evidence="6 9" id="KW-0378">Hydrolase</keyword>
<keyword evidence="3 9" id="KW-0645">Protease</keyword>
<evidence type="ECO:0000313" key="13">
    <source>
        <dbReference type="Proteomes" id="UP000198641"/>
    </source>
</evidence>
<feature type="transmembrane region" description="Helical" evidence="9">
    <location>
        <begin position="26"/>
        <end position="44"/>
    </location>
</feature>
<dbReference type="GO" id="GO:0005886">
    <property type="term" value="C:plasma membrane"/>
    <property type="evidence" value="ECO:0007669"/>
    <property type="project" value="UniProtKB-SubCell"/>
</dbReference>
<proteinExistence type="inferred from homology"/>
<feature type="active site" evidence="9">
    <location>
        <position position="155"/>
    </location>
</feature>
<keyword evidence="5 9" id="KW-0064">Aspartyl protease</keyword>
<evidence type="ECO:0000256" key="3">
    <source>
        <dbReference type="ARBA" id="ARBA00022670"/>
    </source>
</evidence>
<dbReference type="UniPathway" id="UPA00665"/>
<sequence length="180" mass="19539">MPDQEPSAAAKADQHSAPPMTRPLRWLWLSLAVIVADFGSKVLASAMLVYARPVEVLPVFNLTLLHNTGAAFSFLAGHDGWQRWLFAVIAIGASIGLTVWMRRLRAGETLLAVALALIIGGALGNLYDRLVHGYVVDFLSFHWGQAYFPAFNLADVAITLGAISLIIESLRDARRGRASS</sequence>
<comment type="catalytic activity">
    <reaction evidence="9 10">
        <text>Release of signal peptides from bacterial membrane prolipoproteins. Hydrolyzes -Xaa-Yaa-Zaa-|-(S,diacylglyceryl)Cys-, in which Xaa is hydrophobic (preferably Leu), and Yaa (Ala or Ser) and Zaa (Gly or Ala) have small, neutral side chains.</text>
        <dbReference type="EC" id="3.4.23.36"/>
    </reaction>
</comment>
<comment type="pathway">
    <text evidence="9">Protein modification; lipoprotein biosynthesis (signal peptide cleavage).</text>
</comment>
<dbReference type="InterPro" id="IPR001872">
    <property type="entry name" value="Peptidase_A8"/>
</dbReference>
<dbReference type="GO" id="GO:0004190">
    <property type="term" value="F:aspartic-type endopeptidase activity"/>
    <property type="evidence" value="ECO:0007669"/>
    <property type="project" value="UniProtKB-UniRule"/>
</dbReference>
<organism evidence="12 13">
    <name type="scientific">Onishia taeanensis</name>
    <dbReference type="NCBI Taxonomy" id="284577"/>
    <lineage>
        <taxon>Bacteria</taxon>
        <taxon>Pseudomonadati</taxon>
        <taxon>Pseudomonadota</taxon>
        <taxon>Gammaproteobacteria</taxon>
        <taxon>Oceanospirillales</taxon>
        <taxon>Halomonadaceae</taxon>
        <taxon>Onishia</taxon>
    </lineage>
</organism>
<feature type="transmembrane region" description="Helical" evidence="9">
    <location>
        <begin position="81"/>
        <end position="100"/>
    </location>
</feature>
<dbReference type="PANTHER" id="PTHR33695:SF1">
    <property type="entry name" value="LIPOPROTEIN SIGNAL PEPTIDASE"/>
    <property type="match status" value="1"/>
</dbReference>
<feature type="transmembrane region" description="Helical" evidence="9">
    <location>
        <begin position="109"/>
        <end position="127"/>
    </location>
</feature>
<keyword evidence="7 9" id="KW-1133">Transmembrane helix</keyword>
<comment type="function">
    <text evidence="9 10">This protein specifically catalyzes the removal of signal peptides from prolipoproteins.</text>
</comment>
<dbReference type="EMBL" id="FNCI01000011">
    <property type="protein sequence ID" value="SDG36688.1"/>
    <property type="molecule type" value="Genomic_DNA"/>
</dbReference>
<name>A0A1G7TMY0_9GAMM</name>
<protein>
    <recommendedName>
        <fullName evidence="9">Lipoprotein signal peptidase</fullName>
        <ecNumber evidence="9">3.4.23.36</ecNumber>
    </recommendedName>
    <alternativeName>
        <fullName evidence="9">Prolipoprotein signal peptidase</fullName>
    </alternativeName>
    <alternativeName>
        <fullName evidence="9">Signal peptidase II</fullName>
        <shortName evidence="9">SPase II</shortName>
    </alternativeName>
</protein>
<keyword evidence="13" id="KW-1185">Reference proteome</keyword>
<keyword evidence="2 9" id="KW-1003">Cell membrane</keyword>
<dbReference type="HAMAP" id="MF_00161">
    <property type="entry name" value="LspA"/>
    <property type="match status" value="1"/>
</dbReference>
<evidence type="ECO:0000256" key="6">
    <source>
        <dbReference type="ARBA" id="ARBA00022801"/>
    </source>
</evidence>
<evidence type="ECO:0000256" key="1">
    <source>
        <dbReference type="ARBA" id="ARBA00006139"/>
    </source>
</evidence>
<evidence type="ECO:0000256" key="7">
    <source>
        <dbReference type="ARBA" id="ARBA00022989"/>
    </source>
</evidence>
<accession>A0A1G7TMY0</accession>
<dbReference type="NCBIfam" id="TIGR00077">
    <property type="entry name" value="lspA"/>
    <property type="match status" value="1"/>
</dbReference>
<dbReference type="GO" id="GO:0006508">
    <property type="term" value="P:proteolysis"/>
    <property type="evidence" value="ECO:0007669"/>
    <property type="project" value="UniProtKB-KW"/>
</dbReference>
<dbReference type="STRING" id="284577.SAMN05216571_11124"/>
<comment type="similarity">
    <text evidence="1 9 11">Belongs to the peptidase A8 family.</text>
</comment>
<dbReference type="PRINTS" id="PR00781">
    <property type="entry name" value="LIPOSIGPTASE"/>
</dbReference>
<dbReference type="EC" id="3.4.23.36" evidence="9"/>
<keyword evidence="4 9" id="KW-0812">Transmembrane</keyword>
<comment type="subcellular location">
    <subcellularLocation>
        <location evidence="9">Cell membrane</location>
        <topology evidence="9">Multi-pass membrane protein</topology>
    </subcellularLocation>
</comment>
<evidence type="ECO:0000256" key="8">
    <source>
        <dbReference type="ARBA" id="ARBA00023136"/>
    </source>
</evidence>
<dbReference type="Pfam" id="PF01252">
    <property type="entry name" value="Peptidase_A8"/>
    <property type="match status" value="1"/>
</dbReference>
<dbReference type="PANTHER" id="PTHR33695">
    <property type="entry name" value="LIPOPROTEIN SIGNAL PEPTIDASE"/>
    <property type="match status" value="1"/>
</dbReference>
<evidence type="ECO:0000256" key="5">
    <source>
        <dbReference type="ARBA" id="ARBA00022750"/>
    </source>
</evidence>
<evidence type="ECO:0000256" key="9">
    <source>
        <dbReference type="HAMAP-Rule" id="MF_00161"/>
    </source>
</evidence>
<evidence type="ECO:0000313" key="12">
    <source>
        <dbReference type="EMBL" id="SDG36688.1"/>
    </source>
</evidence>
<feature type="transmembrane region" description="Helical" evidence="9">
    <location>
        <begin position="147"/>
        <end position="167"/>
    </location>
</feature>
<reference evidence="12 13" key="1">
    <citation type="submission" date="2016-10" db="EMBL/GenBank/DDBJ databases">
        <authorList>
            <person name="de Groot N.N."/>
        </authorList>
    </citation>
    <scope>NUCLEOTIDE SEQUENCE [LARGE SCALE GENOMIC DNA]</scope>
    <source>
        <strain evidence="12 13">BH539</strain>
    </source>
</reference>
<feature type="active site" evidence="9">
    <location>
        <position position="137"/>
    </location>
</feature>
<feature type="transmembrane region" description="Helical" evidence="9">
    <location>
        <begin position="56"/>
        <end position="75"/>
    </location>
</feature>
<evidence type="ECO:0000256" key="10">
    <source>
        <dbReference type="RuleBase" id="RU000594"/>
    </source>
</evidence>
<dbReference type="AlphaFoldDB" id="A0A1G7TMY0"/>
<dbReference type="RefSeq" id="WP_092527032.1">
    <property type="nucleotide sequence ID" value="NZ_FNCI01000011.1"/>
</dbReference>
<evidence type="ECO:0000256" key="4">
    <source>
        <dbReference type="ARBA" id="ARBA00022692"/>
    </source>
</evidence>
<dbReference type="OrthoDB" id="9810259at2"/>